<dbReference type="GO" id="GO:0016034">
    <property type="term" value="F:maleylacetoacetate isomerase activity"/>
    <property type="evidence" value="ECO:0007669"/>
    <property type="project" value="TreeGrafter"/>
</dbReference>
<name>A0A0W0FAK9_MONRR</name>
<comment type="caution">
    <text evidence="2">The sequence shown here is derived from an EMBL/GenBank/DDBJ whole genome shotgun (WGS) entry which is preliminary data.</text>
</comment>
<dbReference type="GO" id="GO:0006749">
    <property type="term" value="P:glutathione metabolic process"/>
    <property type="evidence" value="ECO:0007669"/>
    <property type="project" value="TreeGrafter"/>
</dbReference>
<reference evidence="2 3" key="1">
    <citation type="submission" date="2015-12" db="EMBL/GenBank/DDBJ databases">
        <title>Draft genome sequence of Moniliophthora roreri, the causal agent of frosty pod rot of cacao.</title>
        <authorList>
            <person name="Aime M.C."/>
            <person name="Diaz-Valderrama J.R."/>
            <person name="Kijpornyongpan T."/>
            <person name="Phillips-Mora W."/>
        </authorList>
    </citation>
    <scope>NUCLEOTIDE SEQUENCE [LARGE SCALE GENOMIC DNA]</scope>
    <source>
        <strain evidence="2 3">MCA 2952</strain>
    </source>
</reference>
<feature type="domain" description="GST N-terminal" evidence="1">
    <location>
        <begin position="261"/>
        <end position="352"/>
    </location>
</feature>
<dbReference type="PROSITE" id="PS50404">
    <property type="entry name" value="GST_NTER"/>
    <property type="match status" value="2"/>
</dbReference>
<sequence>MLNFKGIPYRTVWVEYPDIEATCKKIGALPTGVKLNGSPLYTLPAIHDPHTGATISDSALIAEYLYRTYPAKSTLIPAGTQTLQAAFRDVSVAKLTPLWQLALPKMTLILGPRSEEYYRRTKLPISGMTMEEMYPCGEKKNQGDNVIGNTISFADFSLSARILWCRILYGEDSEEWRDIASWHGSRWRKAVKSLEHGKTGAEVFASQSSYASTFGFSEGKYGIGFAMSHNLRIPSIAVHKRPAAVILEASNFTTDMANVIEFYDIPARDGVLWSPNTRYALNYKGLEYKTKWIEFPDIESTCKKLGVSPTKTRRHGSPWYTLPVIYDPSTGVALADSLRIAEYLEKQYPDKPSLIPGGTLALHAAFDHAFLKKLGSAFQLLLPKLPGILNPVSAELSYTDLIVAGWVKFIKVLYGGSSDEWKRVAACSGGQFERMLKNLEKYETVL</sequence>
<dbReference type="SUPFAM" id="SSF52833">
    <property type="entry name" value="Thioredoxin-like"/>
    <property type="match status" value="2"/>
</dbReference>
<dbReference type="Pfam" id="PF13409">
    <property type="entry name" value="GST_N_2"/>
    <property type="match status" value="2"/>
</dbReference>
<dbReference type="AlphaFoldDB" id="A0A0W0FAK9"/>
<accession>A0A0W0FAK9</accession>
<dbReference type="EMBL" id="LATX01002176">
    <property type="protein sequence ID" value="KTB33333.1"/>
    <property type="molecule type" value="Genomic_DNA"/>
</dbReference>
<dbReference type="InterPro" id="IPR036249">
    <property type="entry name" value="Thioredoxin-like_sf"/>
</dbReference>
<dbReference type="Proteomes" id="UP000054988">
    <property type="component" value="Unassembled WGS sequence"/>
</dbReference>
<protein>
    <recommendedName>
        <fullName evidence="1">GST N-terminal domain-containing protein</fullName>
    </recommendedName>
</protein>
<evidence type="ECO:0000313" key="2">
    <source>
        <dbReference type="EMBL" id="KTB33333.1"/>
    </source>
</evidence>
<evidence type="ECO:0000259" key="1">
    <source>
        <dbReference type="PROSITE" id="PS50404"/>
    </source>
</evidence>
<dbReference type="PANTHER" id="PTHR42673:SF4">
    <property type="entry name" value="MALEYLACETOACETATE ISOMERASE"/>
    <property type="match status" value="1"/>
</dbReference>
<dbReference type="Gene3D" id="3.40.30.10">
    <property type="entry name" value="Glutaredoxin"/>
    <property type="match status" value="2"/>
</dbReference>
<dbReference type="Gene3D" id="1.20.1050.10">
    <property type="match status" value="3"/>
</dbReference>
<evidence type="ECO:0000313" key="3">
    <source>
        <dbReference type="Proteomes" id="UP000054988"/>
    </source>
</evidence>
<dbReference type="GO" id="GO:0004364">
    <property type="term" value="F:glutathione transferase activity"/>
    <property type="evidence" value="ECO:0007669"/>
    <property type="project" value="TreeGrafter"/>
</dbReference>
<dbReference type="PANTHER" id="PTHR42673">
    <property type="entry name" value="MALEYLACETOACETATE ISOMERASE"/>
    <property type="match status" value="1"/>
</dbReference>
<dbReference type="GO" id="GO:0006559">
    <property type="term" value="P:L-phenylalanine catabolic process"/>
    <property type="evidence" value="ECO:0007669"/>
    <property type="project" value="TreeGrafter"/>
</dbReference>
<gene>
    <name evidence="2" type="ORF">WG66_13951</name>
</gene>
<dbReference type="eggNOG" id="ENOG502QQN3">
    <property type="taxonomic scope" value="Eukaryota"/>
</dbReference>
<dbReference type="Pfam" id="PF22041">
    <property type="entry name" value="GST_C_7"/>
    <property type="match status" value="2"/>
</dbReference>
<dbReference type="InterPro" id="IPR004045">
    <property type="entry name" value="Glutathione_S-Trfase_N"/>
</dbReference>
<feature type="domain" description="GST N-terminal" evidence="1">
    <location>
        <begin position="1"/>
        <end position="73"/>
    </location>
</feature>
<organism evidence="2 3">
    <name type="scientific">Moniliophthora roreri</name>
    <name type="common">Frosty pod rot fungus</name>
    <name type="synonym">Monilia roreri</name>
    <dbReference type="NCBI Taxonomy" id="221103"/>
    <lineage>
        <taxon>Eukaryota</taxon>
        <taxon>Fungi</taxon>
        <taxon>Dikarya</taxon>
        <taxon>Basidiomycota</taxon>
        <taxon>Agaricomycotina</taxon>
        <taxon>Agaricomycetes</taxon>
        <taxon>Agaricomycetidae</taxon>
        <taxon>Agaricales</taxon>
        <taxon>Marasmiineae</taxon>
        <taxon>Marasmiaceae</taxon>
        <taxon>Moniliophthora</taxon>
    </lineage>
</organism>
<dbReference type="InterPro" id="IPR054416">
    <property type="entry name" value="GST_UstS-like_C"/>
</dbReference>
<proteinExistence type="predicted"/>